<organism evidence="2 3">
    <name type="scientific">Vanilla planifolia</name>
    <name type="common">Vanilla</name>
    <dbReference type="NCBI Taxonomy" id="51239"/>
    <lineage>
        <taxon>Eukaryota</taxon>
        <taxon>Viridiplantae</taxon>
        <taxon>Streptophyta</taxon>
        <taxon>Embryophyta</taxon>
        <taxon>Tracheophyta</taxon>
        <taxon>Spermatophyta</taxon>
        <taxon>Magnoliopsida</taxon>
        <taxon>Liliopsida</taxon>
        <taxon>Asparagales</taxon>
        <taxon>Orchidaceae</taxon>
        <taxon>Vanilloideae</taxon>
        <taxon>Vanilleae</taxon>
        <taxon>Vanilla</taxon>
    </lineage>
</organism>
<protein>
    <submittedName>
        <fullName evidence="2">Uncharacterized protein</fullName>
    </submittedName>
</protein>
<reference evidence="2 3" key="1">
    <citation type="journal article" date="2020" name="Nat. Food">
        <title>A phased Vanilla planifolia genome enables genetic improvement of flavour and production.</title>
        <authorList>
            <person name="Hasing T."/>
            <person name="Tang H."/>
            <person name="Brym M."/>
            <person name="Khazi F."/>
            <person name="Huang T."/>
            <person name="Chambers A.H."/>
        </authorList>
    </citation>
    <scope>NUCLEOTIDE SEQUENCE [LARGE SCALE GENOMIC DNA]</scope>
    <source>
        <tissue evidence="2">Leaf</tissue>
    </source>
</reference>
<proteinExistence type="predicted"/>
<feature type="region of interest" description="Disordered" evidence="1">
    <location>
        <begin position="1"/>
        <end position="29"/>
    </location>
</feature>
<name>A0A835U8I1_VANPL</name>
<comment type="caution">
    <text evidence="2">The sequence shown here is derived from an EMBL/GenBank/DDBJ whole genome shotgun (WGS) entry which is preliminary data.</text>
</comment>
<feature type="compositionally biased region" description="Basic and acidic residues" evidence="1">
    <location>
        <begin position="1"/>
        <end position="10"/>
    </location>
</feature>
<evidence type="ECO:0000313" key="3">
    <source>
        <dbReference type="Proteomes" id="UP000639772"/>
    </source>
</evidence>
<evidence type="ECO:0000313" key="2">
    <source>
        <dbReference type="EMBL" id="KAG0453594.1"/>
    </source>
</evidence>
<dbReference type="Proteomes" id="UP000639772">
    <property type="component" value="Unassembled WGS sequence"/>
</dbReference>
<gene>
    <name evidence="2" type="ORF">HPP92_024898</name>
</gene>
<dbReference type="AlphaFoldDB" id="A0A835U8I1"/>
<evidence type="ECO:0000256" key="1">
    <source>
        <dbReference type="SAM" id="MobiDB-lite"/>
    </source>
</evidence>
<dbReference type="EMBL" id="JADCNM010000014">
    <property type="protein sequence ID" value="KAG0453594.1"/>
    <property type="molecule type" value="Genomic_DNA"/>
</dbReference>
<sequence length="83" mass="8381">MGSRRARAEEEGLAATVVGKSPLWNEGGDAAKASFEEDGAAVEEDAGGLGTKAAAAGEGVPEVDFPAPLGPTMARISHGFARR</sequence>
<accession>A0A835U8I1</accession>